<dbReference type="PROSITE" id="PS51257">
    <property type="entry name" value="PROKAR_LIPOPROTEIN"/>
    <property type="match status" value="1"/>
</dbReference>
<gene>
    <name evidence="1" type="ORF">HW347_10450</name>
</gene>
<dbReference type="Proteomes" id="UP000740413">
    <property type="component" value="Unassembled WGS sequence"/>
</dbReference>
<name>A0ABS5WE66_9FLAO</name>
<dbReference type="EMBL" id="JACATN010000003">
    <property type="protein sequence ID" value="MBT2161687.1"/>
    <property type="molecule type" value="Genomic_DNA"/>
</dbReference>
<evidence type="ECO:0000313" key="1">
    <source>
        <dbReference type="EMBL" id="MBT2161687.1"/>
    </source>
</evidence>
<comment type="caution">
    <text evidence="1">The sequence shown here is derived from an EMBL/GenBank/DDBJ whole genome shotgun (WGS) entry which is preliminary data.</text>
</comment>
<proteinExistence type="predicted"/>
<accession>A0ABS5WE66</accession>
<protein>
    <submittedName>
        <fullName evidence="1">Collagen-like protein</fullName>
    </submittedName>
</protein>
<dbReference type="RefSeq" id="WP_214611824.1">
    <property type="nucleotide sequence ID" value="NZ_JACATN010000003.1"/>
</dbReference>
<evidence type="ECO:0000313" key="2">
    <source>
        <dbReference type="Proteomes" id="UP000740413"/>
    </source>
</evidence>
<reference evidence="2" key="1">
    <citation type="submission" date="2023-07" db="EMBL/GenBank/DDBJ databases">
        <title>Zobellia barbeyronii sp. nov., a new marine flavobacterium, isolated from green and red algae.</title>
        <authorList>
            <person name="Nedashkovskaya O.I."/>
            <person name="Otstavnykh N."/>
            <person name="Zhukova N."/>
            <person name="Guzev K."/>
            <person name="Chausova V."/>
            <person name="Tekutyeva L."/>
            <person name="Mikhailov V."/>
            <person name="Isaeva M."/>
        </authorList>
    </citation>
    <scope>NUCLEOTIDE SEQUENCE [LARGE SCALE GENOMIC DNA]</scope>
    <source>
        <strain evidence="2">KMM 6746</strain>
    </source>
</reference>
<organism evidence="1 2">
    <name type="scientific">Zobellia barbeyronii</name>
    <dbReference type="NCBI Taxonomy" id="2748009"/>
    <lineage>
        <taxon>Bacteria</taxon>
        <taxon>Pseudomonadati</taxon>
        <taxon>Bacteroidota</taxon>
        <taxon>Flavobacteriia</taxon>
        <taxon>Flavobacteriales</taxon>
        <taxon>Flavobacteriaceae</taxon>
        <taxon>Zobellia</taxon>
    </lineage>
</organism>
<sequence>MKKPLLLLGTLFTILFISCDGSDGRDGQPGQNGLDGIQGQVFEVEDVDFTYIAADNLYETILNFGDFTSFSVEANDAVLVYQYDRSVEFGSDVEDIWNLIPQTFFYDEGTIQFVPGHTTKDVEILITGNFDLSDLSTDITQGQIFRFVILPGVSAAAKMDKSNISSVMSSIGVTEADVLKASFK</sequence>
<keyword evidence="2" id="KW-1185">Reference proteome</keyword>